<protein>
    <submittedName>
        <fullName evidence="1">Uncharacterized protein</fullName>
    </submittedName>
</protein>
<reference evidence="1 2" key="2">
    <citation type="journal article" date="2022" name="Mol. Ecol. Resour.">
        <title>The genomes of chicory, endive, great burdock and yacon provide insights into Asteraceae paleo-polyploidization history and plant inulin production.</title>
        <authorList>
            <person name="Fan W."/>
            <person name="Wang S."/>
            <person name="Wang H."/>
            <person name="Wang A."/>
            <person name="Jiang F."/>
            <person name="Liu H."/>
            <person name="Zhao H."/>
            <person name="Xu D."/>
            <person name="Zhang Y."/>
        </authorList>
    </citation>
    <scope>NUCLEOTIDE SEQUENCE [LARGE SCALE GENOMIC DNA]</scope>
    <source>
        <strain evidence="2">cv. Niubang</strain>
    </source>
</reference>
<dbReference type="Proteomes" id="UP001055879">
    <property type="component" value="Linkage Group LG10"/>
</dbReference>
<name>A0ACB8ZHM4_ARCLA</name>
<accession>A0ACB8ZHM4</accession>
<keyword evidence="2" id="KW-1185">Reference proteome</keyword>
<gene>
    <name evidence="1" type="ORF">L6452_30507</name>
</gene>
<dbReference type="EMBL" id="CM042056">
    <property type="protein sequence ID" value="KAI3697469.1"/>
    <property type="molecule type" value="Genomic_DNA"/>
</dbReference>
<sequence length="95" mass="10357">MSLFVRFLGADLPHYAPDYSSVEDIVPALMASLSQGEGDSRFRDSKRDLLKGVVEKPKLVITNVPNTPPLPFVTHLLCYSSSPSASMSSKIMGLM</sequence>
<reference evidence="2" key="1">
    <citation type="journal article" date="2022" name="Mol. Ecol. Resour.">
        <title>The genomes of chicory, endive, great burdock and yacon provide insights into Asteraceae palaeo-polyploidization history and plant inulin production.</title>
        <authorList>
            <person name="Fan W."/>
            <person name="Wang S."/>
            <person name="Wang H."/>
            <person name="Wang A."/>
            <person name="Jiang F."/>
            <person name="Liu H."/>
            <person name="Zhao H."/>
            <person name="Xu D."/>
            <person name="Zhang Y."/>
        </authorList>
    </citation>
    <scope>NUCLEOTIDE SEQUENCE [LARGE SCALE GENOMIC DNA]</scope>
    <source>
        <strain evidence="2">cv. Niubang</strain>
    </source>
</reference>
<organism evidence="1 2">
    <name type="scientific">Arctium lappa</name>
    <name type="common">Greater burdock</name>
    <name type="synonym">Lappa major</name>
    <dbReference type="NCBI Taxonomy" id="4217"/>
    <lineage>
        <taxon>Eukaryota</taxon>
        <taxon>Viridiplantae</taxon>
        <taxon>Streptophyta</taxon>
        <taxon>Embryophyta</taxon>
        <taxon>Tracheophyta</taxon>
        <taxon>Spermatophyta</taxon>
        <taxon>Magnoliopsida</taxon>
        <taxon>eudicotyledons</taxon>
        <taxon>Gunneridae</taxon>
        <taxon>Pentapetalae</taxon>
        <taxon>asterids</taxon>
        <taxon>campanulids</taxon>
        <taxon>Asterales</taxon>
        <taxon>Asteraceae</taxon>
        <taxon>Carduoideae</taxon>
        <taxon>Cardueae</taxon>
        <taxon>Arctiinae</taxon>
        <taxon>Arctium</taxon>
    </lineage>
</organism>
<evidence type="ECO:0000313" key="1">
    <source>
        <dbReference type="EMBL" id="KAI3697469.1"/>
    </source>
</evidence>
<evidence type="ECO:0000313" key="2">
    <source>
        <dbReference type="Proteomes" id="UP001055879"/>
    </source>
</evidence>
<comment type="caution">
    <text evidence="1">The sequence shown here is derived from an EMBL/GenBank/DDBJ whole genome shotgun (WGS) entry which is preliminary data.</text>
</comment>
<proteinExistence type="predicted"/>